<evidence type="ECO:0000256" key="2">
    <source>
        <dbReference type="ARBA" id="ARBA00008837"/>
    </source>
</evidence>
<comment type="pathway">
    <text evidence="1">tRNA modification; 5-methoxycarbonylmethyl-2-thiouridine-tRNA biosynthesis.</text>
</comment>
<keyword evidence="4" id="KW-1185">Reference proteome</keyword>
<name>A0AA38X971_9EURO</name>
<protein>
    <recommendedName>
        <fullName evidence="5">Elongator complex protein 6</fullName>
    </recommendedName>
</protein>
<proteinExistence type="inferred from homology"/>
<comment type="caution">
    <text evidence="3">The sequence shown here is derived from an EMBL/GenBank/DDBJ whole genome shotgun (WGS) entry which is preliminary data.</text>
</comment>
<reference evidence="3" key="1">
    <citation type="submission" date="2022-10" db="EMBL/GenBank/DDBJ databases">
        <title>Culturing micro-colonial fungi from biological soil crusts in the Mojave desert and describing Neophaeococcomyces mojavensis, and introducing the new genera and species Taxawa tesnikishii.</title>
        <authorList>
            <person name="Kurbessoian T."/>
            <person name="Stajich J.E."/>
        </authorList>
    </citation>
    <scope>NUCLEOTIDE SEQUENCE</scope>
    <source>
        <strain evidence="3">TK_41</strain>
    </source>
</reference>
<dbReference type="PANTHER" id="PTHR16184:SF6">
    <property type="entry name" value="ELONGATOR COMPLEX PROTEIN 6"/>
    <property type="match status" value="1"/>
</dbReference>
<evidence type="ECO:0000313" key="4">
    <source>
        <dbReference type="Proteomes" id="UP001172673"/>
    </source>
</evidence>
<comment type="similarity">
    <text evidence="2">Belongs to the ELP6 family.</text>
</comment>
<accession>A0AA38X971</accession>
<dbReference type="PANTHER" id="PTHR16184">
    <property type="entry name" value="ELONGATOR COMPLEX PROTEIN 6"/>
    <property type="match status" value="1"/>
</dbReference>
<dbReference type="Gene3D" id="3.40.50.300">
    <property type="entry name" value="P-loop containing nucleotide triphosphate hydrolases"/>
    <property type="match status" value="1"/>
</dbReference>
<evidence type="ECO:0000256" key="1">
    <source>
        <dbReference type="ARBA" id="ARBA00005043"/>
    </source>
</evidence>
<dbReference type="Pfam" id="PF09807">
    <property type="entry name" value="ELP6"/>
    <property type="match status" value="1"/>
</dbReference>
<dbReference type="Proteomes" id="UP001172673">
    <property type="component" value="Unassembled WGS sequence"/>
</dbReference>
<evidence type="ECO:0000313" key="3">
    <source>
        <dbReference type="EMBL" id="KAJ9609094.1"/>
    </source>
</evidence>
<dbReference type="GO" id="GO:0002098">
    <property type="term" value="P:tRNA wobble uridine modification"/>
    <property type="evidence" value="ECO:0007669"/>
    <property type="project" value="InterPro"/>
</dbReference>
<dbReference type="AlphaFoldDB" id="A0AA38X971"/>
<organism evidence="3 4">
    <name type="scientific">Cladophialophora chaetospira</name>
    <dbReference type="NCBI Taxonomy" id="386627"/>
    <lineage>
        <taxon>Eukaryota</taxon>
        <taxon>Fungi</taxon>
        <taxon>Dikarya</taxon>
        <taxon>Ascomycota</taxon>
        <taxon>Pezizomycotina</taxon>
        <taxon>Eurotiomycetes</taxon>
        <taxon>Chaetothyriomycetidae</taxon>
        <taxon>Chaetothyriales</taxon>
        <taxon>Herpotrichiellaceae</taxon>
        <taxon>Cladophialophora</taxon>
    </lineage>
</organism>
<gene>
    <name evidence="3" type="ORF">H2200_006865</name>
</gene>
<dbReference type="GO" id="GO:0033588">
    <property type="term" value="C:elongator holoenzyme complex"/>
    <property type="evidence" value="ECO:0007669"/>
    <property type="project" value="InterPro"/>
</dbReference>
<evidence type="ECO:0008006" key="5">
    <source>
        <dbReference type="Google" id="ProtNLM"/>
    </source>
</evidence>
<sequence>MPPAIPPPLAAYLESSISSPHSQILITSVLSTPPTWLLLRLIYVQLHGVGDDSDNQQLPRRGSGRPESGERKILFVSLTRPLSLWTEMGKKMGLDFHSLLKSGKIIYIDGLGYGSLAPRKDDASLLPMLPLRGLTLDYLEHALDSALASVSTNATASMFTSSEFQPKSRFAAFAPSYEIPEDFQPHIIIDGLDFLLASQPSLTTVSVQALLSEFRTRSRDLVLTCNADGPLLQTATSANHDTGTPLERNHAHFLTSMAHQSRWVSQLRGLDTGSAKDVSGVVRVSRGGAADDDEITSTTGSGLPSHDLADGEWLYHLKADGSVRVWSRGE</sequence>
<dbReference type="EMBL" id="JAPDRK010000009">
    <property type="protein sequence ID" value="KAJ9609094.1"/>
    <property type="molecule type" value="Genomic_DNA"/>
</dbReference>
<dbReference type="InterPro" id="IPR018627">
    <property type="entry name" value="ELP6"/>
</dbReference>
<dbReference type="InterPro" id="IPR027417">
    <property type="entry name" value="P-loop_NTPase"/>
</dbReference>